<evidence type="ECO:0000259" key="1">
    <source>
        <dbReference type="PROSITE" id="PS50041"/>
    </source>
</evidence>
<protein>
    <submittedName>
        <fullName evidence="2">Oidioi.mRNA.OKI2018_I69.chr2.g4391.t1.cds</fullName>
    </submittedName>
</protein>
<dbReference type="PROSITE" id="PS50041">
    <property type="entry name" value="C_TYPE_LECTIN_2"/>
    <property type="match status" value="1"/>
</dbReference>
<dbReference type="Gene3D" id="3.10.100.10">
    <property type="entry name" value="Mannose-Binding Protein A, subunit A"/>
    <property type="match status" value="1"/>
</dbReference>
<dbReference type="InterPro" id="IPR001304">
    <property type="entry name" value="C-type_lectin-like"/>
</dbReference>
<dbReference type="InterPro" id="IPR016187">
    <property type="entry name" value="CTDL_fold"/>
</dbReference>
<name>A0ABN7SWT0_OIKDI</name>
<accession>A0ABN7SWT0</accession>
<dbReference type="Proteomes" id="UP001158576">
    <property type="component" value="Chromosome 2"/>
</dbReference>
<gene>
    <name evidence="2" type="ORF">OKIOD_LOCUS13156</name>
</gene>
<reference evidence="2 3" key="1">
    <citation type="submission" date="2021-04" db="EMBL/GenBank/DDBJ databases">
        <authorList>
            <person name="Bliznina A."/>
        </authorList>
    </citation>
    <scope>NUCLEOTIDE SEQUENCE [LARGE SCALE GENOMIC DNA]</scope>
</reference>
<proteinExistence type="predicted"/>
<evidence type="ECO:0000313" key="2">
    <source>
        <dbReference type="EMBL" id="CAG5109922.1"/>
    </source>
</evidence>
<dbReference type="InterPro" id="IPR016186">
    <property type="entry name" value="C-type_lectin-like/link_sf"/>
</dbReference>
<organism evidence="2 3">
    <name type="scientific">Oikopleura dioica</name>
    <name type="common">Tunicate</name>
    <dbReference type="NCBI Taxonomy" id="34765"/>
    <lineage>
        <taxon>Eukaryota</taxon>
        <taxon>Metazoa</taxon>
        <taxon>Chordata</taxon>
        <taxon>Tunicata</taxon>
        <taxon>Appendicularia</taxon>
        <taxon>Copelata</taxon>
        <taxon>Oikopleuridae</taxon>
        <taxon>Oikopleura</taxon>
    </lineage>
</organism>
<evidence type="ECO:0000313" key="3">
    <source>
        <dbReference type="Proteomes" id="UP001158576"/>
    </source>
</evidence>
<dbReference type="CDD" id="cd00037">
    <property type="entry name" value="CLECT"/>
    <property type="match status" value="1"/>
</dbReference>
<feature type="domain" description="C-type lectin" evidence="1">
    <location>
        <begin position="29"/>
        <end position="129"/>
    </location>
</feature>
<dbReference type="EMBL" id="OU015567">
    <property type="protein sequence ID" value="CAG5109922.1"/>
    <property type="molecule type" value="Genomic_DNA"/>
</dbReference>
<keyword evidence="3" id="KW-1185">Reference proteome</keyword>
<dbReference type="Pfam" id="PF00059">
    <property type="entry name" value="Lectin_C"/>
    <property type="match status" value="1"/>
</dbReference>
<sequence length="192" mass="22374">MNELLFNFLTLITAKHNRVEFEQYPGVLKTWDEAVECCKDKGGELAWFEDKSQFDEFLELNPTRTWLGGSDSVNEGTWLSVSRESMHLKWSSGQPDNWNGGEDCLVFNYWGNNLMNDWKCYYIAGVSCRFEPEQDPDVFISVDEIPGYETYKVCSTNEIYTRIRDEYFSKIQRLKGTLFYSDLKKSLARGCP</sequence>
<dbReference type="SUPFAM" id="SSF56436">
    <property type="entry name" value="C-type lectin-like"/>
    <property type="match status" value="1"/>
</dbReference>